<feature type="region of interest" description="Disordered" evidence="1">
    <location>
        <begin position="101"/>
        <end position="135"/>
    </location>
</feature>
<comment type="caution">
    <text evidence="2">The sequence shown here is derived from an EMBL/GenBank/DDBJ whole genome shotgun (WGS) entry which is preliminary data.</text>
</comment>
<proteinExistence type="predicted"/>
<evidence type="ECO:0000313" key="2">
    <source>
        <dbReference type="EMBL" id="EZG81702.1"/>
    </source>
</evidence>
<protein>
    <submittedName>
        <fullName evidence="2">Uncharacterized protein</fullName>
    </submittedName>
</protein>
<sequence>MAVTGYDFQTLMTDIDEKRDKDDTSVPAKFCRKAALKSNEEYEEDVRPFLDLFMEGISATVTNVVKMYNEGWRHCTLTWDSVIVMNPQEFVVIPDDLQAGEPDEAQREDGVPVGEDPLPDSMGRGRRLSEEEDGAKSAVRVGRLKPFAEHMDIKLRFTHHAVRSRDACRNVLEKNIREIKEEAQMHRISFERSSIPDKTLRYHHIDSRSVIQEADLFAELFLLHTVSFNLEPHKIPTIRKMKLFRAFNKYTLGTYSGREINMRELIDWYQISQGILRDPSAISFPEDILKNDPWRRNGYESTDLIEKVTGFTPRLDWDQSMIRHEFTVPSEFSASYYWRVLQSYRELLDPVLQVDYSDYSYVYGGHNLIVFGNITNHSGVEGDDEKDRHPSAFVDYCTNEKVPAGTRLVMKVPIANPRYAKTCYNSMVRADIAKHRKCFPGLEDLIVHHYKPPKSLRNYPLSFEEALEGFNARELFDVVTQELLKDKHKSLTGFRKLLIDVLQSAKTFWDRGYLHQDMTLVNLMLYPEQAARDCYIDELNCEAVNLRWIDYAYLVKLSSARQQKPIQDTTTISVDLMTVVDRLNSVHNFNIAKDEVKFIHKYEHTQHTSLRA</sequence>
<keyword evidence="3" id="KW-1185">Reference proteome</keyword>
<dbReference type="EMBL" id="AFNH02000134">
    <property type="protein sequence ID" value="EZG81702.1"/>
    <property type="molecule type" value="Genomic_DNA"/>
</dbReference>
<evidence type="ECO:0000313" key="3">
    <source>
        <dbReference type="Proteomes" id="UP000019763"/>
    </source>
</evidence>
<dbReference type="VEuPathDB" id="CryptoDB:GNI_018440"/>
<gene>
    <name evidence="2" type="ORF">GNI_018440</name>
</gene>
<dbReference type="GeneID" id="22910935"/>
<evidence type="ECO:0000256" key="1">
    <source>
        <dbReference type="SAM" id="MobiDB-lite"/>
    </source>
</evidence>
<organism evidence="2 3">
    <name type="scientific">Gregarina niphandrodes</name>
    <name type="common">Septate eugregarine</name>
    <dbReference type="NCBI Taxonomy" id="110365"/>
    <lineage>
        <taxon>Eukaryota</taxon>
        <taxon>Sar</taxon>
        <taxon>Alveolata</taxon>
        <taxon>Apicomplexa</taxon>
        <taxon>Conoidasida</taxon>
        <taxon>Gregarinasina</taxon>
        <taxon>Eugregarinorida</taxon>
        <taxon>Gregarinidae</taxon>
        <taxon>Gregarina</taxon>
    </lineage>
</organism>
<accession>A0A023BC46</accession>
<dbReference type="AlphaFoldDB" id="A0A023BC46"/>
<dbReference type="Proteomes" id="UP000019763">
    <property type="component" value="Unassembled WGS sequence"/>
</dbReference>
<reference evidence="2" key="1">
    <citation type="submission" date="2013-12" db="EMBL/GenBank/DDBJ databases">
        <authorList>
            <person name="Omoto C.K."/>
            <person name="Sibley D."/>
            <person name="Venepally P."/>
            <person name="Hadjithomas M."/>
            <person name="Karamycheva S."/>
            <person name="Brunk B."/>
            <person name="Roos D."/>
            <person name="Caler E."/>
            <person name="Lorenzi H."/>
        </authorList>
    </citation>
    <scope>NUCLEOTIDE SEQUENCE</scope>
</reference>
<name>A0A023BC46_GRENI</name>
<dbReference type="RefSeq" id="XP_011134208.1">
    <property type="nucleotide sequence ID" value="XM_011135906.1"/>
</dbReference>